<accession>A0ABT8N6U0</accession>
<sequence length="293" mass="33620">MEKLRFEKGYREDNCLREGFCKLANQIFGLNFGNCYKSGFWGERYIPFSFIDGGEVVANVSVNKVDLLIEGKVHPSLQIGTVMTHSNYRNQGLSRKLMGKVLEEFEGKYDIMYLFANESVMDFYPKFGFHEIQEQQFSAFFNGIQTNRNNIRKLDVANLSDLQWIQEIVYNRVPVSSIFSTANSAGITMYHVLNVFSDHIYYLEELGALIIFERQGQQLELFDVISKKPVTLRTVLAQIADENTQNIVFHFTPDVEGLNLEKKPFQSGEALFVRENGLCSYLPQVMHPVTSKA</sequence>
<dbReference type="GO" id="GO:0016746">
    <property type="term" value="F:acyltransferase activity"/>
    <property type="evidence" value="ECO:0007669"/>
    <property type="project" value="UniProtKB-KW"/>
</dbReference>
<keyword evidence="2" id="KW-0808">Transferase</keyword>
<dbReference type="InterPro" id="IPR000182">
    <property type="entry name" value="GNAT_dom"/>
</dbReference>
<dbReference type="RefSeq" id="WP_301724980.1">
    <property type="nucleotide sequence ID" value="NZ_JAUJWV010000004.1"/>
</dbReference>
<keyword evidence="2" id="KW-0012">Acyltransferase</keyword>
<dbReference type="SUPFAM" id="SSF55729">
    <property type="entry name" value="Acyl-CoA N-acyltransferases (Nat)"/>
    <property type="match status" value="1"/>
</dbReference>
<dbReference type="Pfam" id="PF13527">
    <property type="entry name" value="Acetyltransf_9"/>
    <property type="match status" value="1"/>
</dbReference>
<dbReference type="EC" id="2.3.1.-" evidence="2"/>
<feature type="domain" description="N-acetyltransferase" evidence="1">
    <location>
        <begin position="8"/>
        <end position="155"/>
    </location>
</feature>
<keyword evidence="3" id="KW-1185">Reference proteome</keyword>
<dbReference type="Gene3D" id="3.40.630.30">
    <property type="match status" value="1"/>
</dbReference>
<protein>
    <submittedName>
        <fullName evidence="2">GNAT family N-acetyltransferase</fullName>
        <ecNumber evidence="2">2.3.1.-</ecNumber>
    </submittedName>
</protein>
<evidence type="ECO:0000259" key="1">
    <source>
        <dbReference type="PROSITE" id="PS51186"/>
    </source>
</evidence>
<dbReference type="PROSITE" id="PS51186">
    <property type="entry name" value="GNAT"/>
    <property type="match status" value="1"/>
</dbReference>
<organism evidence="2 3">
    <name type="scientific">Planococcus shixiaomingii</name>
    <dbReference type="NCBI Taxonomy" id="3058393"/>
    <lineage>
        <taxon>Bacteria</taxon>
        <taxon>Bacillati</taxon>
        <taxon>Bacillota</taxon>
        <taxon>Bacilli</taxon>
        <taxon>Bacillales</taxon>
        <taxon>Caryophanaceae</taxon>
        <taxon>Planococcus</taxon>
    </lineage>
</organism>
<evidence type="ECO:0000313" key="3">
    <source>
        <dbReference type="Proteomes" id="UP001172055"/>
    </source>
</evidence>
<dbReference type="InterPro" id="IPR016181">
    <property type="entry name" value="Acyl_CoA_acyltransferase"/>
</dbReference>
<dbReference type="CDD" id="cd04301">
    <property type="entry name" value="NAT_SF"/>
    <property type="match status" value="1"/>
</dbReference>
<evidence type="ECO:0000313" key="2">
    <source>
        <dbReference type="EMBL" id="MDN7243600.1"/>
    </source>
</evidence>
<name>A0ABT8N6U0_9BACL</name>
<comment type="caution">
    <text evidence="2">The sequence shown here is derived from an EMBL/GenBank/DDBJ whole genome shotgun (WGS) entry which is preliminary data.</text>
</comment>
<dbReference type="Proteomes" id="UP001172055">
    <property type="component" value="Unassembled WGS sequence"/>
</dbReference>
<gene>
    <name evidence="2" type="ORF">QWY14_17555</name>
</gene>
<dbReference type="EMBL" id="JAUJWV010000004">
    <property type="protein sequence ID" value="MDN7243600.1"/>
    <property type="molecule type" value="Genomic_DNA"/>
</dbReference>
<reference evidence="2 3" key="1">
    <citation type="submission" date="2023-06" db="EMBL/GenBank/DDBJ databases">
        <title>Novel species in genus Planococcus.</title>
        <authorList>
            <person name="Ning S."/>
        </authorList>
    </citation>
    <scope>NUCLEOTIDE SEQUENCE [LARGE SCALE GENOMIC DNA]</scope>
    <source>
        <strain evidence="2 3">N028</strain>
    </source>
</reference>
<proteinExistence type="predicted"/>